<protein>
    <submittedName>
        <fullName evidence="1">Uncharacterized protein</fullName>
    </submittedName>
</protein>
<keyword evidence="2" id="KW-1185">Reference proteome</keyword>
<proteinExistence type="predicted"/>
<reference evidence="1" key="2">
    <citation type="submission" date="2020-09" db="EMBL/GenBank/DDBJ databases">
        <authorList>
            <person name="Sun Q."/>
            <person name="Sedlacek I."/>
        </authorList>
    </citation>
    <scope>NUCLEOTIDE SEQUENCE</scope>
    <source>
        <strain evidence="1">CCM 7664</strain>
    </source>
</reference>
<reference evidence="1" key="1">
    <citation type="journal article" date="2014" name="Int. J. Syst. Evol. Microbiol.">
        <title>Complete genome sequence of Corynebacterium casei LMG S-19264T (=DSM 44701T), isolated from a smear-ripened cheese.</title>
        <authorList>
            <consortium name="US DOE Joint Genome Institute (JGI-PGF)"/>
            <person name="Walter F."/>
            <person name="Albersmeier A."/>
            <person name="Kalinowski J."/>
            <person name="Ruckert C."/>
        </authorList>
    </citation>
    <scope>NUCLEOTIDE SEQUENCE</scope>
    <source>
        <strain evidence="1">CCM 7664</strain>
    </source>
</reference>
<accession>A0A8J3F384</accession>
<sequence length="124" mass="13973">MSDKTPEGSNILPFKRVAKPAPPKESAIPELRELLSVYDQLIGLLRETDDDSLHALTDNLVKLVVHCRDEIKDGASNDALWELVKELRKELREMPQTLRSLLPGIGPRLGESIQQKLGIQFSKY</sequence>
<gene>
    <name evidence="1" type="ORF">GCM10011430_04560</name>
</gene>
<organism evidence="1 2">
    <name type="scientific">Oxalicibacterium solurbis</name>
    <dbReference type="NCBI Taxonomy" id="69280"/>
    <lineage>
        <taxon>Bacteria</taxon>
        <taxon>Pseudomonadati</taxon>
        <taxon>Pseudomonadota</taxon>
        <taxon>Betaproteobacteria</taxon>
        <taxon>Burkholderiales</taxon>
        <taxon>Oxalobacteraceae</taxon>
        <taxon>Oxalicibacterium</taxon>
    </lineage>
</organism>
<dbReference type="EMBL" id="BMDP01000001">
    <property type="protein sequence ID" value="GGI53282.1"/>
    <property type="molecule type" value="Genomic_DNA"/>
</dbReference>
<evidence type="ECO:0000313" key="2">
    <source>
        <dbReference type="Proteomes" id="UP000627205"/>
    </source>
</evidence>
<comment type="caution">
    <text evidence="1">The sequence shown here is derived from an EMBL/GenBank/DDBJ whole genome shotgun (WGS) entry which is preliminary data.</text>
</comment>
<dbReference type="AlphaFoldDB" id="A0A8J3F384"/>
<name>A0A8J3F384_9BURK</name>
<evidence type="ECO:0000313" key="1">
    <source>
        <dbReference type="EMBL" id="GGI53282.1"/>
    </source>
</evidence>
<dbReference type="Proteomes" id="UP000627205">
    <property type="component" value="Unassembled WGS sequence"/>
</dbReference>
<dbReference type="RefSeq" id="WP_188419346.1">
    <property type="nucleotide sequence ID" value="NZ_BMDP01000001.1"/>
</dbReference>